<evidence type="ECO:0008006" key="4">
    <source>
        <dbReference type="Google" id="ProtNLM"/>
    </source>
</evidence>
<evidence type="ECO:0000313" key="3">
    <source>
        <dbReference type="Proteomes" id="UP000785679"/>
    </source>
</evidence>
<sequence length="254" mass="31249">MNILIKNKQKKGQEMALYLKQQQQRRLDVIETYYQSINEAEKWRDKERLAAIDIQKNWRMLKVKWNYHKILKSCRLIQRVYRGYHKGRMVFFGETERRNQQMQMAFFHEMAKIIQKYYRGYYSRKYEHDFYARKTYLNHVQHKNEEVRKKLDEYQRQMMIEEQKRQEQTARTEFAELAGNLHHLVSTKAIPGVYNPPFVNIKPQAFNVEVEQHLKSTFKVNYEWRPPNKEKIEFFRTLSQEQQKLMKQQKLTAK</sequence>
<dbReference type="PROSITE" id="PS50096">
    <property type="entry name" value="IQ"/>
    <property type="match status" value="1"/>
</dbReference>
<dbReference type="Pfam" id="PF00612">
    <property type="entry name" value="IQ"/>
    <property type="match status" value="1"/>
</dbReference>
<evidence type="ECO:0000313" key="2">
    <source>
        <dbReference type="EMBL" id="TNV82746.1"/>
    </source>
</evidence>
<dbReference type="OrthoDB" id="190375at2759"/>
<evidence type="ECO:0000256" key="1">
    <source>
        <dbReference type="SAM" id="Coils"/>
    </source>
</evidence>
<dbReference type="Proteomes" id="UP000785679">
    <property type="component" value="Unassembled WGS sequence"/>
</dbReference>
<gene>
    <name evidence="2" type="ORF">FGO68_gene11765</name>
</gene>
<dbReference type="InterPro" id="IPR000048">
    <property type="entry name" value="IQ_motif_EF-hand-BS"/>
</dbReference>
<name>A0A8J8T5Y1_HALGN</name>
<accession>A0A8J8T5Y1</accession>
<dbReference type="AlphaFoldDB" id="A0A8J8T5Y1"/>
<dbReference type="Gene3D" id="1.20.5.190">
    <property type="match status" value="1"/>
</dbReference>
<organism evidence="2 3">
    <name type="scientific">Halteria grandinella</name>
    <dbReference type="NCBI Taxonomy" id="5974"/>
    <lineage>
        <taxon>Eukaryota</taxon>
        <taxon>Sar</taxon>
        <taxon>Alveolata</taxon>
        <taxon>Ciliophora</taxon>
        <taxon>Intramacronucleata</taxon>
        <taxon>Spirotrichea</taxon>
        <taxon>Stichotrichia</taxon>
        <taxon>Sporadotrichida</taxon>
        <taxon>Halteriidae</taxon>
        <taxon>Halteria</taxon>
    </lineage>
</organism>
<dbReference type="EMBL" id="RRYP01004595">
    <property type="protein sequence ID" value="TNV82746.1"/>
    <property type="molecule type" value="Genomic_DNA"/>
</dbReference>
<keyword evidence="1" id="KW-0175">Coiled coil</keyword>
<feature type="coiled-coil region" evidence="1">
    <location>
        <begin position="137"/>
        <end position="171"/>
    </location>
</feature>
<comment type="caution">
    <text evidence="2">The sequence shown here is derived from an EMBL/GenBank/DDBJ whole genome shotgun (WGS) entry which is preliminary data.</text>
</comment>
<reference evidence="2" key="1">
    <citation type="submission" date="2019-06" db="EMBL/GenBank/DDBJ databases">
        <authorList>
            <person name="Zheng W."/>
        </authorList>
    </citation>
    <scope>NUCLEOTIDE SEQUENCE</scope>
    <source>
        <strain evidence="2">QDHG01</strain>
    </source>
</reference>
<protein>
    <recommendedName>
        <fullName evidence="4">Spermatogenesis-associated protein 17</fullName>
    </recommendedName>
</protein>
<keyword evidence="3" id="KW-1185">Reference proteome</keyword>
<proteinExistence type="predicted"/>